<keyword evidence="2" id="KW-0479">Metal-binding</keyword>
<evidence type="ECO:0000256" key="4">
    <source>
        <dbReference type="ARBA" id="ARBA00023004"/>
    </source>
</evidence>
<dbReference type="KEGG" id="cmb:CSW64_02170"/>
<dbReference type="PROSITE" id="PS51296">
    <property type="entry name" value="RIESKE"/>
    <property type="match status" value="1"/>
</dbReference>
<organism evidence="7 8">
    <name type="scientific">Caulobacter mirabilis</name>
    <dbReference type="NCBI Taxonomy" id="69666"/>
    <lineage>
        <taxon>Bacteria</taxon>
        <taxon>Pseudomonadati</taxon>
        <taxon>Pseudomonadota</taxon>
        <taxon>Alphaproteobacteria</taxon>
        <taxon>Caulobacterales</taxon>
        <taxon>Caulobacteraceae</taxon>
        <taxon>Caulobacter</taxon>
    </lineage>
</organism>
<dbReference type="InterPro" id="IPR050584">
    <property type="entry name" value="Cholesterol_7-desaturase"/>
</dbReference>
<feature type="domain" description="Rieske" evidence="6">
    <location>
        <begin position="30"/>
        <end position="140"/>
    </location>
</feature>
<dbReference type="InterPro" id="IPR036922">
    <property type="entry name" value="Rieske_2Fe-2S_sf"/>
</dbReference>
<dbReference type="EMBL" id="CP024201">
    <property type="protein sequence ID" value="ATQ41301.1"/>
    <property type="molecule type" value="Genomic_DNA"/>
</dbReference>
<protein>
    <submittedName>
        <fullName evidence="7">2Fe-2S ferredoxin</fullName>
    </submittedName>
</protein>
<keyword evidence="8" id="KW-1185">Reference proteome</keyword>
<dbReference type="Proteomes" id="UP000228945">
    <property type="component" value="Chromosome"/>
</dbReference>
<dbReference type="PANTHER" id="PTHR21266:SF60">
    <property type="entry name" value="3-KETOSTEROID-9-ALPHA-MONOOXYGENASE, OXYGENASE COMPONENT"/>
    <property type="match status" value="1"/>
</dbReference>
<dbReference type="OrthoDB" id="9800776at2"/>
<evidence type="ECO:0000256" key="1">
    <source>
        <dbReference type="ARBA" id="ARBA00022714"/>
    </source>
</evidence>
<dbReference type="SUPFAM" id="SSF50022">
    <property type="entry name" value="ISP domain"/>
    <property type="match status" value="1"/>
</dbReference>
<dbReference type="PANTHER" id="PTHR21266">
    <property type="entry name" value="IRON-SULFUR DOMAIN CONTAINING PROTEIN"/>
    <property type="match status" value="1"/>
</dbReference>
<dbReference type="Pfam" id="PF19112">
    <property type="entry name" value="VanA_C"/>
    <property type="match status" value="1"/>
</dbReference>
<evidence type="ECO:0000256" key="5">
    <source>
        <dbReference type="ARBA" id="ARBA00023014"/>
    </source>
</evidence>
<dbReference type="Pfam" id="PF00355">
    <property type="entry name" value="Rieske"/>
    <property type="match status" value="1"/>
</dbReference>
<gene>
    <name evidence="7" type="ORF">CSW64_02170</name>
</gene>
<reference evidence="7 8" key="1">
    <citation type="submission" date="2017-10" db="EMBL/GenBank/DDBJ databases">
        <title>Genome sequence of Caulobacter mirabilis FWC38.</title>
        <authorList>
            <person name="Fiebig A."/>
            <person name="Crosson S."/>
        </authorList>
    </citation>
    <scope>NUCLEOTIDE SEQUENCE [LARGE SCALE GENOMIC DNA]</scope>
    <source>
        <strain evidence="7 8">FWC 38</strain>
    </source>
</reference>
<dbReference type="CDD" id="cd03469">
    <property type="entry name" value="Rieske_RO_Alpha_N"/>
    <property type="match status" value="1"/>
</dbReference>
<dbReference type="GO" id="GO:0051537">
    <property type="term" value="F:2 iron, 2 sulfur cluster binding"/>
    <property type="evidence" value="ECO:0007669"/>
    <property type="project" value="UniProtKB-KW"/>
</dbReference>
<evidence type="ECO:0000259" key="6">
    <source>
        <dbReference type="PROSITE" id="PS51296"/>
    </source>
</evidence>
<evidence type="ECO:0000256" key="2">
    <source>
        <dbReference type="ARBA" id="ARBA00022723"/>
    </source>
</evidence>
<accession>A0A2D2ATH9</accession>
<dbReference type="GO" id="GO:0016491">
    <property type="term" value="F:oxidoreductase activity"/>
    <property type="evidence" value="ECO:0007669"/>
    <property type="project" value="UniProtKB-KW"/>
</dbReference>
<evidence type="ECO:0000313" key="8">
    <source>
        <dbReference type="Proteomes" id="UP000228945"/>
    </source>
</evidence>
<dbReference type="InterPro" id="IPR017941">
    <property type="entry name" value="Rieske_2Fe-2S"/>
</dbReference>
<keyword evidence="5" id="KW-0411">Iron-sulfur</keyword>
<name>A0A2D2ATH9_9CAUL</name>
<keyword evidence="4" id="KW-0408">Iron</keyword>
<evidence type="ECO:0000313" key="7">
    <source>
        <dbReference type="EMBL" id="ATQ41301.1"/>
    </source>
</evidence>
<keyword evidence="3" id="KW-0560">Oxidoreductase</keyword>
<sequence length="369" mass="41547">MPADDASAKTAKAKPAPMKFGTGLLRDCWYFAALSTDLKAGKLQRYELLGEPVLLGRTRGGEVYAIRDICPHRAAPLSAGKLVREADGAESVECPYHGWRFRTDGVCSAIPSLVDGQDVDPSRIRVRRYPAAESQGMVFVWFTSDPRGQGEPDQPPPLFPGVVGGGPKVVERMDFDTHMDHAVVGLMDPTHAPFVHSAWWARSAKRQYEKQKVFEPSEAGFVMVRHPRSKANRIYDILGGQPEVEITFRLPGMRWEHIQIGARQLLALTCLTPVNEGKTVITQLLWSDHPVFVISPLIKPFVRKFLHQDGDMVNLQNMGLKYDPPLLWLDDGDTQAKWYQQLKREWTASRAEERPFVNPVKPATLRWRS</sequence>
<proteinExistence type="predicted"/>
<dbReference type="RefSeq" id="WP_099620558.1">
    <property type="nucleotide sequence ID" value="NZ_CP024201.1"/>
</dbReference>
<evidence type="ECO:0000256" key="3">
    <source>
        <dbReference type="ARBA" id="ARBA00023002"/>
    </source>
</evidence>
<dbReference type="GO" id="GO:0046872">
    <property type="term" value="F:metal ion binding"/>
    <property type="evidence" value="ECO:0007669"/>
    <property type="project" value="UniProtKB-KW"/>
</dbReference>
<keyword evidence="1" id="KW-0001">2Fe-2S</keyword>
<dbReference type="InterPro" id="IPR044043">
    <property type="entry name" value="VanA_C_cat"/>
</dbReference>
<dbReference type="SUPFAM" id="SSF55961">
    <property type="entry name" value="Bet v1-like"/>
    <property type="match status" value="1"/>
</dbReference>
<dbReference type="AlphaFoldDB" id="A0A2D2ATH9"/>
<dbReference type="Gene3D" id="2.102.10.10">
    <property type="entry name" value="Rieske [2Fe-2S] iron-sulphur domain"/>
    <property type="match status" value="1"/>
</dbReference>
<dbReference type="Gene3D" id="3.90.380.10">
    <property type="entry name" value="Naphthalene 1,2-dioxygenase Alpha Subunit, Chain A, domain 1"/>
    <property type="match status" value="1"/>
</dbReference>